<feature type="domain" description="SGNH hydrolase-type esterase" evidence="1">
    <location>
        <begin position="12"/>
        <end position="188"/>
    </location>
</feature>
<dbReference type="Gene3D" id="3.40.50.1110">
    <property type="entry name" value="SGNH hydrolase"/>
    <property type="match status" value="1"/>
</dbReference>
<dbReference type="InterPro" id="IPR036514">
    <property type="entry name" value="SGNH_hydro_sf"/>
</dbReference>
<dbReference type="GO" id="GO:0016787">
    <property type="term" value="F:hydrolase activity"/>
    <property type="evidence" value="ECO:0007669"/>
    <property type="project" value="UniProtKB-KW"/>
</dbReference>
<organism evidence="2 3">
    <name type="scientific">Microbacterium insulae</name>
    <dbReference type="NCBI Taxonomy" id="483014"/>
    <lineage>
        <taxon>Bacteria</taxon>
        <taxon>Bacillati</taxon>
        <taxon>Actinomycetota</taxon>
        <taxon>Actinomycetes</taxon>
        <taxon>Micrococcales</taxon>
        <taxon>Microbacteriaceae</taxon>
        <taxon>Microbacterium</taxon>
    </lineage>
</organism>
<evidence type="ECO:0000259" key="1">
    <source>
        <dbReference type="Pfam" id="PF13472"/>
    </source>
</evidence>
<protein>
    <submittedName>
        <fullName evidence="2">SGNH/GDSL hydrolase family protein</fullName>
        <ecNumber evidence="2">3.1.-.-</ecNumber>
    </submittedName>
</protein>
<dbReference type="PANTHER" id="PTHR30383">
    <property type="entry name" value="THIOESTERASE 1/PROTEASE 1/LYSOPHOSPHOLIPASE L1"/>
    <property type="match status" value="1"/>
</dbReference>
<dbReference type="Pfam" id="PF13472">
    <property type="entry name" value="Lipase_GDSL_2"/>
    <property type="match status" value="1"/>
</dbReference>
<dbReference type="RefSeq" id="WP_204980647.1">
    <property type="nucleotide sequence ID" value="NZ_JBHTII010000001.1"/>
</dbReference>
<evidence type="ECO:0000313" key="2">
    <source>
        <dbReference type="EMBL" id="MFD0789567.1"/>
    </source>
</evidence>
<dbReference type="SUPFAM" id="SSF52266">
    <property type="entry name" value="SGNH hydrolase"/>
    <property type="match status" value="1"/>
</dbReference>
<dbReference type="InterPro" id="IPR013830">
    <property type="entry name" value="SGNH_hydro"/>
</dbReference>
<dbReference type="PANTHER" id="PTHR30383:SF5">
    <property type="entry name" value="SGNH HYDROLASE-TYPE ESTERASE DOMAIN-CONTAINING PROTEIN"/>
    <property type="match status" value="1"/>
</dbReference>
<dbReference type="InterPro" id="IPR051532">
    <property type="entry name" value="Ester_Hydrolysis_Enzymes"/>
</dbReference>
<keyword evidence="2" id="KW-0378">Hydrolase</keyword>
<accession>A0ABW3AFC1</accession>
<evidence type="ECO:0000313" key="3">
    <source>
        <dbReference type="Proteomes" id="UP001597055"/>
    </source>
</evidence>
<dbReference type="CDD" id="cd01834">
    <property type="entry name" value="SGNH_hydrolase_like_2"/>
    <property type="match status" value="1"/>
</dbReference>
<gene>
    <name evidence="2" type="ORF">ACFQ0P_04080</name>
</gene>
<sequence length="207" mass="22544">MSAAETRPTIVFAGDSVTDCGRREDPRELGDGYVEQLAASRALRGFRVINRGVAGDRVRDLKARWEREVLSQKPSIVSILIGINDVWRRYDSDDPTPLGEFVADYRYLLESLSQAGVSAVVCEPVLLPVNSDQEEWYEDLEPKLVAVRGLAAEFGARLVPTQTLLTALRREGSTELAPDGVHPSPAGHLALAATWLAHAPITTPGSV</sequence>
<keyword evidence="3" id="KW-1185">Reference proteome</keyword>
<dbReference type="Proteomes" id="UP001597055">
    <property type="component" value="Unassembled WGS sequence"/>
</dbReference>
<reference evidence="3" key="1">
    <citation type="journal article" date="2019" name="Int. J. Syst. Evol. Microbiol.">
        <title>The Global Catalogue of Microorganisms (GCM) 10K type strain sequencing project: providing services to taxonomists for standard genome sequencing and annotation.</title>
        <authorList>
            <consortium name="The Broad Institute Genomics Platform"/>
            <consortium name="The Broad Institute Genome Sequencing Center for Infectious Disease"/>
            <person name="Wu L."/>
            <person name="Ma J."/>
        </authorList>
    </citation>
    <scope>NUCLEOTIDE SEQUENCE [LARGE SCALE GENOMIC DNA]</scope>
    <source>
        <strain evidence="3">CCUG 54523</strain>
    </source>
</reference>
<proteinExistence type="predicted"/>
<comment type="caution">
    <text evidence="2">The sequence shown here is derived from an EMBL/GenBank/DDBJ whole genome shotgun (WGS) entry which is preliminary data.</text>
</comment>
<dbReference type="EC" id="3.1.-.-" evidence="2"/>
<name>A0ABW3AFC1_9MICO</name>
<dbReference type="EMBL" id="JBHTII010000001">
    <property type="protein sequence ID" value="MFD0789567.1"/>
    <property type="molecule type" value="Genomic_DNA"/>
</dbReference>